<feature type="non-terminal residue" evidence="2">
    <location>
        <position position="1"/>
    </location>
</feature>
<keyword evidence="1" id="KW-0663">Pyridoxal phosphate</keyword>
<dbReference type="Proteomes" id="UP001285636">
    <property type="component" value="Unassembled WGS sequence"/>
</dbReference>
<protein>
    <submittedName>
        <fullName evidence="2">Pyridoxal 5'-phosphate synthase glutaminase subunit PdxT</fullName>
    </submittedName>
</protein>
<organism evidence="2 3">
    <name type="scientific">Alkalihalophilus pseudofirmus</name>
    <name type="common">Bacillus pseudofirmus</name>
    <dbReference type="NCBI Taxonomy" id="79885"/>
    <lineage>
        <taxon>Bacteria</taxon>
        <taxon>Bacillati</taxon>
        <taxon>Bacillota</taxon>
        <taxon>Bacilli</taxon>
        <taxon>Bacillales</taxon>
        <taxon>Bacillaceae</taxon>
        <taxon>Alkalihalophilus</taxon>
    </lineage>
</organism>
<name>A0AAJ2NSJ8_ALKPS</name>
<dbReference type="EMBL" id="JAWJAY010000413">
    <property type="protein sequence ID" value="MDV2887743.1"/>
    <property type="molecule type" value="Genomic_DNA"/>
</dbReference>
<gene>
    <name evidence="2" type="ORF">RYX45_21480</name>
</gene>
<dbReference type="PROSITE" id="PS51130">
    <property type="entry name" value="PDXT_SNO_2"/>
    <property type="match status" value="1"/>
</dbReference>
<dbReference type="InterPro" id="IPR002161">
    <property type="entry name" value="PdxT/SNO"/>
</dbReference>
<accession>A0AAJ2NSJ8</accession>
<dbReference type="InterPro" id="IPR029062">
    <property type="entry name" value="Class_I_gatase-like"/>
</dbReference>
<evidence type="ECO:0000256" key="1">
    <source>
        <dbReference type="ARBA" id="ARBA00022898"/>
    </source>
</evidence>
<dbReference type="AlphaFoldDB" id="A0AAJ2NSJ8"/>
<dbReference type="GO" id="GO:0042823">
    <property type="term" value="P:pyridoxal phosphate biosynthetic process"/>
    <property type="evidence" value="ECO:0007669"/>
    <property type="project" value="InterPro"/>
</dbReference>
<proteinExistence type="predicted"/>
<comment type="caution">
    <text evidence="2">The sequence shown here is derived from an EMBL/GenBank/DDBJ whole genome shotgun (WGS) entry which is preliminary data.</text>
</comment>
<dbReference type="GO" id="GO:0004359">
    <property type="term" value="F:glutaminase activity"/>
    <property type="evidence" value="ECO:0007669"/>
    <property type="project" value="InterPro"/>
</dbReference>
<evidence type="ECO:0000313" key="3">
    <source>
        <dbReference type="Proteomes" id="UP001285636"/>
    </source>
</evidence>
<evidence type="ECO:0000313" key="2">
    <source>
        <dbReference type="EMBL" id="MDV2887743.1"/>
    </source>
</evidence>
<reference evidence="2" key="1">
    <citation type="submission" date="2023-10" db="EMBL/GenBank/DDBJ databases">
        <title>Screening of Alkalihalophilus pseudofirmusBZ-TG-HK211 and Its Alleviation of Salt Stress on Rapeseed Growth.</title>
        <authorList>
            <person name="Zhao B."/>
            <person name="Guo T."/>
        </authorList>
    </citation>
    <scope>NUCLEOTIDE SEQUENCE</scope>
    <source>
        <strain evidence="2">BZ-TG-HK211</strain>
    </source>
</reference>
<dbReference type="Gene3D" id="3.40.50.880">
    <property type="match status" value="1"/>
</dbReference>
<sequence length="29" mass="3530">SFHPELTEDHRFTANFVKMVKEAKHRQFV</sequence>